<evidence type="ECO:0000313" key="1">
    <source>
        <dbReference type="EMBL" id="GBN54451.1"/>
    </source>
</evidence>
<gene>
    <name evidence="1" type="ORF">AVEN_247521_1</name>
</gene>
<dbReference type="EMBL" id="BGPR01012081">
    <property type="protein sequence ID" value="GBN54451.1"/>
    <property type="molecule type" value="Genomic_DNA"/>
</dbReference>
<organism evidence="1 2">
    <name type="scientific">Araneus ventricosus</name>
    <name type="common">Orbweaver spider</name>
    <name type="synonym">Epeira ventricosa</name>
    <dbReference type="NCBI Taxonomy" id="182803"/>
    <lineage>
        <taxon>Eukaryota</taxon>
        <taxon>Metazoa</taxon>
        <taxon>Ecdysozoa</taxon>
        <taxon>Arthropoda</taxon>
        <taxon>Chelicerata</taxon>
        <taxon>Arachnida</taxon>
        <taxon>Araneae</taxon>
        <taxon>Araneomorphae</taxon>
        <taxon>Entelegynae</taxon>
        <taxon>Araneoidea</taxon>
        <taxon>Araneidae</taxon>
        <taxon>Araneus</taxon>
    </lineage>
</organism>
<dbReference type="Proteomes" id="UP000499080">
    <property type="component" value="Unassembled WGS sequence"/>
</dbReference>
<dbReference type="OrthoDB" id="6430341at2759"/>
<reference evidence="1 2" key="1">
    <citation type="journal article" date="2019" name="Sci. Rep.">
        <title>Orb-weaving spider Araneus ventricosus genome elucidates the spidroin gene catalogue.</title>
        <authorList>
            <person name="Kono N."/>
            <person name="Nakamura H."/>
            <person name="Ohtoshi R."/>
            <person name="Moran D.A.P."/>
            <person name="Shinohara A."/>
            <person name="Yoshida Y."/>
            <person name="Fujiwara M."/>
            <person name="Mori M."/>
            <person name="Tomita M."/>
            <person name="Arakawa K."/>
        </authorList>
    </citation>
    <scope>NUCLEOTIDE SEQUENCE [LARGE SCALE GENOMIC DNA]</scope>
</reference>
<accession>A0A4Y2PTA3</accession>
<protein>
    <submittedName>
        <fullName evidence="1">Uncharacterized protein</fullName>
    </submittedName>
</protein>
<evidence type="ECO:0000313" key="2">
    <source>
        <dbReference type="Proteomes" id="UP000499080"/>
    </source>
</evidence>
<sequence>MGGANKSFILREVVELLDLKAINKEALVIYTFGSETVEKRIYDIVEITLKNVQHTTQNIKIQPVVIDSITSAKIRIPSQSIRNIALEKGIELADNSNSERIHVLIGSDNISEILDERNIRISKRLIAADSIFGYLLQRKEEEIDCKDISANHLIAENEELDFDRVKDLWLLETFWIKRCLCQIKRF</sequence>
<dbReference type="AlphaFoldDB" id="A0A4Y2PTA3"/>
<proteinExistence type="predicted"/>
<name>A0A4Y2PTA3_ARAVE</name>
<comment type="caution">
    <text evidence="1">The sequence shown here is derived from an EMBL/GenBank/DDBJ whole genome shotgun (WGS) entry which is preliminary data.</text>
</comment>
<keyword evidence="2" id="KW-1185">Reference proteome</keyword>